<protein>
    <submittedName>
        <fullName evidence="3">Predicted NTP pyrophosphohydrolase, NUDIX family</fullName>
    </submittedName>
</protein>
<dbReference type="PROSITE" id="PS00893">
    <property type="entry name" value="NUDIX_BOX"/>
    <property type="match status" value="1"/>
</dbReference>
<feature type="domain" description="Nudix hydrolase" evidence="2">
    <location>
        <begin position="1"/>
        <end position="147"/>
    </location>
</feature>
<reference evidence="4" key="1">
    <citation type="submission" date="2016-10" db="EMBL/GenBank/DDBJ databases">
        <authorList>
            <person name="Varghese N."/>
            <person name="Submissions S."/>
        </authorList>
    </citation>
    <scope>NUCLEOTIDE SEQUENCE [LARGE SCALE GENOMIC DNA]</scope>
    <source>
        <strain evidence="4">CGMCC 4.3525</strain>
    </source>
</reference>
<dbReference type="CDD" id="cd04662">
    <property type="entry name" value="NUDIX_Hydrolase"/>
    <property type="match status" value="1"/>
</dbReference>
<dbReference type="InterPro" id="IPR000086">
    <property type="entry name" value="NUDIX_hydrolase_dom"/>
</dbReference>
<sequence length="148" mass="16355">MRRSAGILLFRRTPHLEVLLGHMGGPFWARKDAGAWSVPKGEHTDDETPEDAARREFEEELGLPVPPGELVPLGEAKGSGKVIAVWALEGDLDPGTVVPGTFEMEWPPKSGRKKTFPEVDRVAWMTLEEASAKIVSAQRPFLERLSSR</sequence>
<organism evidence="3 4">
    <name type="scientific">Lentzea xinjiangensis</name>
    <dbReference type="NCBI Taxonomy" id="402600"/>
    <lineage>
        <taxon>Bacteria</taxon>
        <taxon>Bacillati</taxon>
        <taxon>Actinomycetota</taxon>
        <taxon>Actinomycetes</taxon>
        <taxon>Pseudonocardiales</taxon>
        <taxon>Pseudonocardiaceae</taxon>
        <taxon>Lentzea</taxon>
    </lineage>
</organism>
<keyword evidence="4" id="KW-1185">Reference proteome</keyword>
<name>A0A1H9G3F8_9PSEU</name>
<gene>
    <name evidence="3" type="ORF">SAMN05216188_10365</name>
</gene>
<dbReference type="GO" id="GO:0006754">
    <property type="term" value="P:ATP biosynthetic process"/>
    <property type="evidence" value="ECO:0007669"/>
    <property type="project" value="TreeGrafter"/>
</dbReference>
<proteinExistence type="predicted"/>
<dbReference type="PANTHER" id="PTHR21340">
    <property type="entry name" value="DIADENOSINE 5,5-P1,P4-TETRAPHOSPHATE PYROPHOSPHOHYDROLASE MUTT"/>
    <property type="match status" value="1"/>
</dbReference>
<dbReference type="Gene3D" id="3.90.79.10">
    <property type="entry name" value="Nucleoside Triphosphate Pyrophosphohydrolase"/>
    <property type="match status" value="1"/>
</dbReference>
<accession>A0A1H9G3F8</accession>
<dbReference type="RefSeq" id="WP_218148025.1">
    <property type="nucleotide sequence ID" value="NZ_FOFR01000003.1"/>
</dbReference>
<dbReference type="Pfam" id="PF00293">
    <property type="entry name" value="NUDIX"/>
    <property type="match status" value="1"/>
</dbReference>
<dbReference type="EMBL" id="FOFR01000003">
    <property type="protein sequence ID" value="SEQ44600.1"/>
    <property type="molecule type" value="Genomic_DNA"/>
</dbReference>
<dbReference type="PROSITE" id="PS51462">
    <property type="entry name" value="NUDIX"/>
    <property type="match status" value="1"/>
</dbReference>
<evidence type="ECO:0000259" key="2">
    <source>
        <dbReference type="PROSITE" id="PS51462"/>
    </source>
</evidence>
<dbReference type="AlphaFoldDB" id="A0A1H9G3F8"/>
<dbReference type="InterPro" id="IPR015797">
    <property type="entry name" value="NUDIX_hydrolase-like_dom_sf"/>
</dbReference>
<evidence type="ECO:0000313" key="3">
    <source>
        <dbReference type="EMBL" id="SEQ44600.1"/>
    </source>
</evidence>
<dbReference type="GO" id="GO:0004081">
    <property type="term" value="F:bis(5'-nucleosyl)-tetraphosphatase (asymmetrical) activity"/>
    <property type="evidence" value="ECO:0007669"/>
    <property type="project" value="TreeGrafter"/>
</dbReference>
<dbReference type="PANTHER" id="PTHR21340:SF7">
    <property type="entry name" value="NUDIX HYDROLASE DOMAIN-CONTAINING PROTEIN"/>
    <property type="match status" value="1"/>
</dbReference>
<evidence type="ECO:0000256" key="1">
    <source>
        <dbReference type="ARBA" id="ARBA00022801"/>
    </source>
</evidence>
<dbReference type="InterPro" id="IPR051325">
    <property type="entry name" value="Nudix_hydrolase_domain"/>
</dbReference>
<keyword evidence="1 3" id="KW-0378">Hydrolase</keyword>
<dbReference type="STRING" id="402600.SAMN05216188_10365"/>
<dbReference type="SUPFAM" id="SSF55811">
    <property type="entry name" value="Nudix"/>
    <property type="match status" value="1"/>
</dbReference>
<dbReference type="InterPro" id="IPR020084">
    <property type="entry name" value="NUDIX_hydrolase_CS"/>
</dbReference>
<dbReference type="Proteomes" id="UP000199352">
    <property type="component" value="Unassembled WGS sequence"/>
</dbReference>
<dbReference type="GO" id="GO:0006167">
    <property type="term" value="P:AMP biosynthetic process"/>
    <property type="evidence" value="ECO:0007669"/>
    <property type="project" value="TreeGrafter"/>
</dbReference>
<evidence type="ECO:0000313" key="4">
    <source>
        <dbReference type="Proteomes" id="UP000199352"/>
    </source>
</evidence>